<evidence type="ECO:0000313" key="3">
    <source>
        <dbReference type="Proteomes" id="UP001497383"/>
    </source>
</evidence>
<keyword evidence="1" id="KW-0472">Membrane</keyword>
<dbReference type="RefSeq" id="XP_066829619.1">
    <property type="nucleotide sequence ID" value="XM_066972707.1"/>
</dbReference>
<comment type="subcellular location">
    <subcellularLocation>
        <location evidence="1">Mitochondrion inner membrane</location>
    </subcellularLocation>
</comment>
<comment type="function">
    <text evidence="1">Component of the MICOS complex, a large protein complex of the mitochondrial inner membrane that plays crucial roles in the maintenance of crista junctions, inner membrane architecture, and formation of contact sites to the outer membrane.</text>
</comment>
<dbReference type="Proteomes" id="UP001497383">
    <property type="component" value="Chromosome 3"/>
</dbReference>
<gene>
    <name evidence="2" type="ORF">LODBEIA_P26810</name>
</gene>
<dbReference type="InterPro" id="IPR033181">
    <property type="entry name" value="Mic26_fungi"/>
</dbReference>
<organism evidence="2 3">
    <name type="scientific">Lodderomyces beijingensis</name>
    <dbReference type="NCBI Taxonomy" id="1775926"/>
    <lineage>
        <taxon>Eukaryota</taxon>
        <taxon>Fungi</taxon>
        <taxon>Dikarya</taxon>
        <taxon>Ascomycota</taxon>
        <taxon>Saccharomycotina</taxon>
        <taxon>Pichiomycetes</taxon>
        <taxon>Debaryomycetaceae</taxon>
        <taxon>Candida/Lodderomyces clade</taxon>
        <taxon>Lodderomyces</taxon>
    </lineage>
</organism>
<dbReference type="PANTHER" id="PTHR28268">
    <property type="entry name" value="MICOS SUBUNIT MIC26"/>
    <property type="match status" value="1"/>
</dbReference>
<dbReference type="Pfam" id="PF09769">
    <property type="entry name" value="ApoO"/>
    <property type="match status" value="1"/>
</dbReference>
<accession>A0ABP0ZJY1</accession>
<protein>
    <recommendedName>
        <fullName evidence="1">MICOS complex subunit</fullName>
    </recommendedName>
</protein>
<evidence type="ECO:0000313" key="2">
    <source>
        <dbReference type="EMBL" id="CAK9438457.1"/>
    </source>
</evidence>
<proteinExistence type="predicted"/>
<name>A0ABP0ZJY1_9ASCO</name>
<comment type="subunit">
    <text evidence="1">Component of the mitochondrial contact site and cristae organizing system (MICOS) complex.</text>
</comment>
<sequence length="246" mass="27274">MFRIVQLAGPLLSAGAIVSFNSSLISNESSSRRFYEDEANVVPRPGTVVAAPASEIESLGENKIIDGISVRSTKTTENFFKTARQHASVALTELNHWLNKQYTNFNDTERFVTTTVSDLHYKREDILPNGIYVIIAILSGTVAARTRGVISKVCFPTIAGLAAFRYFLPVTFDNTRVFAWKLEQKNVPSFAKQQEDAYHGAIALAKSIEEGTERNIKRVEDGTQSLRKSIADITGLNLDEEVSKKK</sequence>
<keyword evidence="3" id="KW-1185">Reference proteome</keyword>
<dbReference type="PANTHER" id="PTHR28268:SF1">
    <property type="entry name" value="MICOS SUBUNIT MIC26"/>
    <property type="match status" value="1"/>
</dbReference>
<keyword evidence="1" id="KW-0496">Mitochondrion</keyword>
<reference evidence="2 3" key="1">
    <citation type="submission" date="2024-03" db="EMBL/GenBank/DDBJ databases">
        <authorList>
            <person name="Brejova B."/>
        </authorList>
    </citation>
    <scope>NUCLEOTIDE SEQUENCE [LARGE SCALE GENOMIC DNA]</scope>
    <source>
        <strain evidence="2 3">CBS 14171</strain>
    </source>
</reference>
<dbReference type="InterPro" id="IPR019166">
    <property type="entry name" value="MIC26/MIC27"/>
</dbReference>
<evidence type="ECO:0000256" key="1">
    <source>
        <dbReference type="RuleBase" id="RU363021"/>
    </source>
</evidence>
<dbReference type="GeneID" id="92207877"/>
<dbReference type="EMBL" id="OZ022407">
    <property type="protein sequence ID" value="CAK9438457.1"/>
    <property type="molecule type" value="Genomic_DNA"/>
</dbReference>
<keyword evidence="1" id="KW-0999">Mitochondrion inner membrane</keyword>